<dbReference type="RefSeq" id="WP_245030942.1">
    <property type="nucleotide sequence ID" value="NZ_CP095075.1"/>
</dbReference>
<keyword evidence="1" id="KW-0812">Transmembrane</keyword>
<keyword evidence="3" id="KW-1185">Reference proteome</keyword>
<evidence type="ECO:0000313" key="2">
    <source>
        <dbReference type="EMBL" id="UOR11186.1"/>
    </source>
</evidence>
<reference evidence="2" key="1">
    <citation type="submission" date="2022-04" db="EMBL/GenBank/DDBJ databases">
        <title>Halobacillus sp. isolated from saltern.</title>
        <authorList>
            <person name="Won M."/>
            <person name="Lee C.-M."/>
            <person name="Woen H.-Y."/>
            <person name="Kwon S.-W."/>
        </authorList>
    </citation>
    <scope>NUCLEOTIDE SEQUENCE</scope>
    <source>
        <strain evidence="2">SSHM10-5</strain>
    </source>
</reference>
<sequence>MISTLPLIAVTLWLAMIWSSFAAPFTVNVILTLPNMLVANSETFSPIYPWVQPFMMMMPKGGVFSVPIESLIIAIGAGFIIFYTAGSINIQKRTV</sequence>
<feature type="transmembrane region" description="Helical" evidence="1">
    <location>
        <begin position="64"/>
        <end position="85"/>
    </location>
</feature>
<evidence type="ECO:0000256" key="1">
    <source>
        <dbReference type="SAM" id="Phobius"/>
    </source>
</evidence>
<name>A0ABY4H8I1_9BACI</name>
<gene>
    <name evidence="2" type="ORF">MUO15_16530</name>
</gene>
<evidence type="ECO:0000313" key="3">
    <source>
        <dbReference type="Proteomes" id="UP000830326"/>
    </source>
</evidence>
<accession>A0ABY4H8I1</accession>
<keyword evidence="1" id="KW-1133">Transmembrane helix</keyword>
<dbReference type="EMBL" id="CP095075">
    <property type="protein sequence ID" value="UOR11186.1"/>
    <property type="molecule type" value="Genomic_DNA"/>
</dbReference>
<protein>
    <submittedName>
        <fullName evidence="2">ABC transporter permease</fullName>
    </submittedName>
</protein>
<organism evidence="2 3">
    <name type="scientific">Halobacillus amylolyticus</name>
    <dbReference type="NCBI Taxonomy" id="2932259"/>
    <lineage>
        <taxon>Bacteria</taxon>
        <taxon>Bacillati</taxon>
        <taxon>Bacillota</taxon>
        <taxon>Bacilli</taxon>
        <taxon>Bacillales</taxon>
        <taxon>Bacillaceae</taxon>
        <taxon>Halobacillus</taxon>
    </lineage>
</organism>
<dbReference type="Proteomes" id="UP000830326">
    <property type="component" value="Chromosome"/>
</dbReference>
<keyword evidence="1" id="KW-0472">Membrane</keyword>
<proteinExistence type="predicted"/>